<accession>A0A926NS29</accession>
<evidence type="ECO:0000256" key="1">
    <source>
        <dbReference type="SAM" id="MobiDB-lite"/>
    </source>
</evidence>
<dbReference type="RefSeq" id="WP_190291027.1">
    <property type="nucleotide sequence ID" value="NZ_JABFCZ010000008.1"/>
</dbReference>
<feature type="region of interest" description="Disordered" evidence="1">
    <location>
        <begin position="63"/>
        <end position="86"/>
    </location>
</feature>
<name>A0A926NS29_9HYPH</name>
<organism evidence="2 3">
    <name type="scientific">Roseibium aggregatum</name>
    <dbReference type="NCBI Taxonomy" id="187304"/>
    <lineage>
        <taxon>Bacteria</taxon>
        <taxon>Pseudomonadati</taxon>
        <taxon>Pseudomonadota</taxon>
        <taxon>Alphaproteobacteria</taxon>
        <taxon>Hyphomicrobiales</taxon>
        <taxon>Stappiaceae</taxon>
        <taxon>Roseibium</taxon>
    </lineage>
</organism>
<evidence type="ECO:0000313" key="3">
    <source>
        <dbReference type="Proteomes" id="UP000598467"/>
    </source>
</evidence>
<comment type="caution">
    <text evidence="2">The sequence shown here is derived from an EMBL/GenBank/DDBJ whole genome shotgun (WGS) entry which is preliminary data.</text>
</comment>
<dbReference type="Proteomes" id="UP000598467">
    <property type="component" value="Unassembled WGS sequence"/>
</dbReference>
<evidence type="ECO:0008006" key="4">
    <source>
        <dbReference type="Google" id="ProtNLM"/>
    </source>
</evidence>
<reference evidence="2" key="1">
    <citation type="submission" date="2020-05" db="EMBL/GenBank/DDBJ databases">
        <title>Identification of trans-AT polyketide cluster in two marine bacteria, producers of a novel glutaramide-containing polyketide sesbanimide D and analogs.</title>
        <authorList>
            <person name="Kacar D."/>
            <person name="Rodriguez P."/>
            <person name="Canedo L."/>
            <person name="Gonzalez E."/>
            <person name="Galan B."/>
            <person name="De La Calle F."/>
            <person name="Garcia J.L."/>
        </authorList>
    </citation>
    <scope>NUCLEOTIDE SEQUENCE</scope>
    <source>
        <strain evidence="2">PHM038</strain>
    </source>
</reference>
<gene>
    <name evidence="2" type="ORF">HK439_08795</name>
</gene>
<dbReference type="AlphaFoldDB" id="A0A926NS29"/>
<protein>
    <recommendedName>
        <fullName evidence="4">TonB C-terminal domain-containing protein</fullName>
    </recommendedName>
</protein>
<sequence length="195" mass="21582">MLVKLGAGGNVEEVNVQKYEPADDAGLAFAKSAVRAIVRCGPYEPKNEQILVRFSWPGDVEKSGPKITFPKKPTDNPFGSGDVEASASPSIEQMSKTVHSASASDWWSFNRSFDGTEYSTDTKKTVPLHTETAYVGTSKQDARFYLSCITASNRPDHIGQMSLGYSPDKARTEEGVRKAGIKYFENWFIRMRVDD</sequence>
<dbReference type="EMBL" id="JABFCZ010000008">
    <property type="protein sequence ID" value="MBD1546357.1"/>
    <property type="molecule type" value="Genomic_DNA"/>
</dbReference>
<evidence type="ECO:0000313" key="2">
    <source>
        <dbReference type="EMBL" id="MBD1546357.1"/>
    </source>
</evidence>
<proteinExistence type="predicted"/>